<proteinExistence type="predicted"/>
<sequence length="270" mass="31433">MFRVSAANFPKATQPVSDETFPSLTDLHDDFSMQDSFPDDVSKASQVYNNHCISKGDYTDCVVREVRWYKKKSGPQPEYLIITAEVAPKSKEQSPKKVYFRLDRTYRCARPPKEMQPSQVITEEMLQSPEWAEWEGEAWPTMKRKLQRDYEDRRLDRLKLQMAPVSLNNRLSELSSHASSAYLCLSNSVVPFTTVDTIRRLPDASAPSWPKRHWHLFTLTFSETPASRQLELSDQAHPPPKPYFRVILFSLTVVSRTKPQYDVLLYQCYW</sequence>
<dbReference type="InParanoid" id="A0A409YEH9"/>
<organism evidence="1 2">
    <name type="scientific">Panaeolus cyanescens</name>
    <dbReference type="NCBI Taxonomy" id="181874"/>
    <lineage>
        <taxon>Eukaryota</taxon>
        <taxon>Fungi</taxon>
        <taxon>Dikarya</taxon>
        <taxon>Basidiomycota</taxon>
        <taxon>Agaricomycotina</taxon>
        <taxon>Agaricomycetes</taxon>
        <taxon>Agaricomycetidae</taxon>
        <taxon>Agaricales</taxon>
        <taxon>Agaricineae</taxon>
        <taxon>Galeropsidaceae</taxon>
        <taxon>Panaeolus</taxon>
    </lineage>
</organism>
<protein>
    <submittedName>
        <fullName evidence="1">Uncharacterized protein</fullName>
    </submittedName>
</protein>
<comment type="caution">
    <text evidence="1">The sequence shown here is derived from an EMBL/GenBank/DDBJ whole genome shotgun (WGS) entry which is preliminary data.</text>
</comment>
<evidence type="ECO:0000313" key="2">
    <source>
        <dbReference type="Proteomes" id="UP000284842"/>
    </source>
</evidence>
<evidence type="ECO:0000313" key="1">
    <source>
        <dbReference type="EMBL" id="PPR01413.1"/>
    </source>
</evidence>
<dbReference type="Proteomes" id="UP000284842">
    <property type="component" value="Unassembled WGS sequence"/>
</dbReference>
<keyword evidence="2" id="KW-1185">Reference proteome</keyword>
<accession>A0A409YEH9</accession>
<name>A0A409YEH9_9AGAR</name>
<dbReference type="EMBL" id="NHTK01001251">
    <property type="protein sequence ID" value="PPR01413.1"/>
    <property type="molecule type" value="Genomic_DNA"/>
</dbReference>
<dbReference type="AlphaFoldDB" id="A0A409YEH9"/>
<reference evidence="1 2" key="1">
    <citation type="journal article" date="2018" name="Evol. Lett.">
        <title>Horizontal gene cluster transfer increased hallucinogenic mushroom diversity.</title>
        <authorList>
            <person name="Reynolds H.T."/>
            <person name="Vijayakumar V."/>
            <person name="Gluck-Thaler E."/>
            <person name="Korotkin H.B."/>
            <person name="Matheny P.B."/>
            <person name="Slot J.C."/>
        </authorList>
    </citation>
    <scope>NUCLEOTIDE SEQUENCE [LARGE SCALE GENOMIC DNA]</scope>
    <source>
        <strain evidence="1 2">2629</strain>
    </source>
</reference>
<gene>
    <name evidence="1" type="ORF">CVT24_006251</name>
</gene>